<gene>
    <name evidence="2" type="ORF">TNCT_735241</name>
</gene>
<dbReference type="Proteomes" id="UP000887116">
    <property type="component" value="Unassembled WGS sequence"/>
</dbReference>
<reference evidence="2" key="1">
    <citation type="submission" date="2020-07" db="EMBL/GenBank/DDBJ databases">
        <title>Multicomponent nature underlies the extraordinary mechanical properties of spider dragline silk.</title>
        <authorList>
            <person name="Kono N."/>
            <person name="Nakamura H."/>
            <person name="Mori M."/>
            <person name="Yoshida Y."/>
            <person name="Ohtoshi R."/>
            <person name="Malay A.D."/>
            <person name="Moran D.A.P."/>
            <person name="Tomita M."/>
            <person name="Numata K."/>
            <person name="Arakawa K."/>
        </authorList>
    </citation>
    <scope>NUCLEOTIDE SEQUENCE</scope>
</reference>
<sequence length="130" mass="14646">MGELKIFFPCPVKNCNHNTTNGLNATRSLKKRAAEPCNLPATFNPEIRELNSKKPKPNETTNKNSIKNLKTKELLENNIAINNPFSALNIEENSMEVADSDPHQGENRPKRKVKLIMSAIKQTITLYSKN</sequence>
<dbReference type="AlphaFoldDB" id="A0A8X6KXG4"/>
<comment type="caution">
    <text evidence="2">The sequence shown here is derived from an EMBL/GenBank/DDBJ whole genome shotgun (WGS) entry which is preliminary data.</text>
</comment>
<evidence type="ECO:0000256" key="1">
    <source>
        <dbReference type="SAM" id="MobiDB-lite"/>
    </source>
</evidence>
<name>A0A8X6KXG4_TRICU</name>
<feature type="region of interest" description="Disordered" evidence="1">
    <location>
        <begin position="45"/>
        <end position="70"/>
    </location>
</feature>
<dbReference type="EMBL" id="BMAO01013300">
    <property type="protein sequence ID" value="GFQ87721.1"/>
    <property type="molecule type" value="Genomic_DNA"/>
</dbReference>
<organism evidence="2 3">
    <name type="scientific">Trichonephila clavata</name>
    <name type="common">Joro spider</name>
    <name type="synonym">Nephila clavata</name>
    <dbReference type="NCBI Taxonomy" id="2740835"/>
    <lineage>
        <taxon>Eukaryota</taxon>
        <taxon>Metazoa</taxon>
        <taxon>Ecdysozoa</taxon>
        <taxon>Arthropoda</taxon>
        <taxon>Chelicerata</taxon>
        <taxon>Arachnida</taxon>
        <taxon>Araneae</taxon>
        <taxon>Araneomorphae</taxon>
        <taxon>Entelegynae</taxon>
        <taxon>Araneoidea</taxon>
        <taxon>Nephilidae</taxon>
        <taxon>Trichonephila</taxon>
    </lineage>
</organism>
<proteinExistence type="predicted"/>
<accession>A0A8X6KXG4</accession>
<evidence type="ECO:0000313" key="2">
    <source>
        <dbReference type="EMBL" id="GFQ87721.1"/>
    </source>
</evidence>
<keyword evidence="3" id="KW-1185">Reference proteome</keyword>
<protein>
    <submittedName>
        <fullName evidence="2">Uncharacterized protein</fullName>
    </submittedName>
</protein>
<evidence type="ECO:0000313" key="3">
    <source>
        <dbReference type="Proteomes" id="UP000887116"/>
    </source>
</evidence>